<dbReference type="SFLD" id="SFLDS00005">
    <property type="entry name" value="Isoprenoid_Synthase_Type_I"/>
    <property type="match status" value="1"/>
</dbReference>
<evidence type="ECO:0000313" key="13">
    <source>
        <dbReference type="EMBL" id="PKE27191.1"/>
    </source>
</evidence>
<dbReference type="PROSITE" id="PS00444">
    <property type="entry name" value="POLYPRENYL_SYNTHASE_2"/>
    <property type="match status" value="1"/>
</dbReference>
<dbReference type="EC" id="2.5.1.10" evidence="3"/>
<keyword evidence="5 12" id="KW-0808">Transferase</keyword>
<evidence type="ECO:0000256" key="5">
    <source>
        <dbReference type="ARBA" id="ARBA00022679"/>
    </source>
</evidence>
<dbReference type="GO" id="GO:0016114">
    <property type="term" value="P:terpenoid biosynthetic process"/>
    <property type="evidence" value="ECO:0007669"/>
    <property type="project" value="UniProtKB-ARBA"/>
</dbReference>
<keyword evidence="7" id="KW-0460">Magnesium</keyword>
<evidence type="ECO:0000256" key="3">
    <source>
        <dbReference type="ARBA" id="ARBA00012439"/>
    </source>
</evidence>
<dbReference type="InterPro" id="IPR033749">
    <property type="entry name" value="Polyprenyl_synt_CS"/>
</dbReference>
<evidence type="ECO:0000256" key="4">
    <source>
        <dbReference type="ARBA" id="ARBA00015100"/>
    </source>
</evidence>
<keyword evidence="6" id="KW-0479">Metal-binding</keyword>
<dbReference type="InterPro" id="IPR053378">
    <property type="entry name" value="Prenyl_diphosphate_synthase"/>
</dbReference>
<evidence type="ECO:0000256" key="6">
    <source>
        <dbReference type="ARBA" id="ARBA00022723"/>
    </source>
</evidence>
<evidence type="ECO:0000256" key="9">
    <source>
        <dbReference type="ARBA" id="ARBA00032380"/>
    </source>
</evidence>
<dbReference type="AlphaFoldDB" id="A0A855GIH1"/>
<reference evidence="13 14" key="1">
    <citation type="submission" date="2017-12" db="EMBL/GenBank/DDBJ databases">
        <title>Genomics of Macrococcus caseolyticus.</title>
        <authorList>
            <person name="MacFadyen A.C."/>
            <person name="Paterson G.K."/>
        </authorList>
    </citation>
    <scope>NUCLEOTIDE SEQUENCE [LARGE SCALE GENOMIC DNA]</scope>
    <source>
        <strain evidence="13 14">5788_EF188</strain>
    </source>
</reference>
<evidence type="ECO:0000256" key="2">
    <source>
        <dbReference type="ARBA" id="ARBA00006706"/>
    </source>
</evidence>
<evidence type="ECO:0000256" key="10">
    <source>
        <dbReference type="ARBA" id="ARBA00032873"/>
    </source>
</evidence>
<comment type="catalytic activity">
    <reaction evidence="11">
        <text>isopentenyl diphosphate + (2E)-geranyl diphosphate = (2E,6E)-farnesyl diphosphate + diphosphate</text>
        <dbReference type="Rhea" id="RHEA:19361"/>
        <dbReference type="ChEBI" id="CHEBI:33019"/>
        <dbReference type="ChEBI" id="CHEBI:58057"/>
        <dbReference type="ChEBI" id="CHEBI:128769"/>
        <dbReference type="ChEBI" id="CHEBI:175763"/>
        <dbReference type="EC" id="2.5.1.10"/>
    </reaction>
</comment>
<dbReference type="NCBIfam" id="NF045485">
    <property type="entry name" value="FPPsyn"/>
    <property type="match status" value="1"/>
</dbReference>
<dbReference type="SUPFAM" id="SSF48576">
    <property type="entry name" value="Terpenoid synthases"/>
    <property type="match status" value="1"/>
</dbReference>
<dbReference type="PANTHER" id="PTHR43281">
    <property type="entry name" value="FARNESYL DIPHOSPHATE SYNTHASE"/>
    <property type="match status" value="1"/>
</dbReference>
<evidence type="ECO:0000256" key="7">
    <source>
        <dbReference type="ARBA" id="ARBA00022842"/>
    </source>
</evidence>
<dbReference type="CDD" id="cd00685">
    <property type="entry name" value="Trans_IPPS_HT"/>
    <property type="match status" value="1"/>
</dbReference>
<dbReference type="Proteomes" id="UP000233482">
    <property type="component" value="Unassembled WGS sequence"/>
</dbReference>
<dbReference type="PROSITE" id="PS00723">
    <property type="entry name" value="POLYPRENYL_SYNTHASE_1"/>
    <property type="match status" value="1"/>
</dbReference>
<dbReference type="FunFam" id="1.10.600.10:FF:000001">
    <property type="entry name" value="Geranylgeranyl diphosphate synthase"/>
    <property type="match status" value="1"/>
</dbReference>
<name>A0A855GIH1_9STAP</name>
<accession>A0A855GIH1</accession>
<evidence type="ECO:0000313" key="14">
    <source>
        <dbReference type="Proteomes" id="UP000233482"/>
    </source>
</evidence>
<protein>
    <recommendedName>
        <fullName evidence="4">Farnesyl diphosphate synthase</fullName>
        <ecNumber evidence="3">2.5.1.10</ecNumber>
    </recommendedName>
    <alternativeName>
        <fullName evidence="10">(2E,6E)-farnesyl diphosphate synthase</fullName>
    </alternativeName>
    <alternativeName>
        <fullName evidence="9">Geranyltranstransferase</fullName>
    </alternativeName>
</protein>
<gene>
    <name evidence="13" type="ORF">CW686_01730</name>
</gene>
<evidence type="ECO:0000256" key="1">
    <source>
        <dbReference type="ARBA" id="ARBA00001946"/>
    </source>
</evidence>
<dbReference type="GO" id="GO:0005737">
    <property type="term" value="C:cytoplasm"/>
    <property type="evidence" value="ECO:0007669"/>
    <property type="project" value="UniProtKB-ARBA"/>
</dbReference>
<keyword evidence="8" id="KW-0414">Isoprene biosynthesis</keyword>
<dbReference type="SFLD" id="SFLDG01017">
    <property type="entry name" value="Polyprenyl_Transferase_Like"/>
    <property type="match status" value="1"/>
</dbReference>
<evidence type="ECO:0000256" key="11">
    <source>
        <dbReference type="ARBA" id="ARBA00049399"/>
    </source>
</evidence>
<dbReference type="EMBL" id="PIXC01000002">
    <property type="protein sequence ID" value="PKE27191.1"/>
    <property type="molecule type" value="Genomic_DNA"/>
</dbReference>
<dbReference type="InterPro" id="IPR000092">
    <property type="entry name" value="Polyprenyl_synt"/>
</dbReference>
<evidence type="ECO:0000256" key="8">
    <source>
        <dbReference type="ARBA" id="ARBA00023229"/>
    </source>
</evidence>
<dbReference type="Gene3D" id="1.10.600.10">
    <property type="entry name" value="Farnesyl Diphosphate Synthase"/>
    <property type="match status" value="1"/>
</dbReference>
<comment type="caution">
    <text evidence="13">The sequence shown here is derived from an EMBL/GenBank/DDBJ whole genome shotgun (WGS) entry which is preliminary data.</text>
</comment>
<dbReference type="GO" id="GO:0046872">
    <property type="term" value="F:metal ion binding"/>
    <property type="evidence" value="ECO:0007669"/>
    <property type="project" value="UniProtKB-KW"/>
</dbReference>
<dbReference type="InterPro" id="IPR008949">
    <property type="entry name" value="Isoprenoid_synthase_dom_sf"/>
</dbReference>
<dbReference type="Pfam" id="PF00348">
    <property type="entry name" value="polyprenyl_synt"/>
    <property type="match status" value="1"/>
</dbReference>
<proteinExistence type="inferred from homology"/>
<dbReference type="GO" id="GO:0004337">
    <property type="term" value="F:(2E,6E)-farnesyl diphosphate synthase activity"/>
    <property type="evidence" value="ECO:0007669"/>
    <property type="project" value="UniProtKB-EC"/>
</dbReference>
<organism evidence="13 14">
    <name type="scientific">Macrococcoides caseolyticum</name>
    <dbReference type="NCBI Taxonomy" id="69966"/>
    <lineage>
        <taxon>Bacteria</taxon>
        <taxon>Bacillati</taxon>
        <taxon>Bacillota</taxon>
        <taxon>Bacilli</taxon>
        <taxon>Bacillales</taxon>
        <taxon>Staphylococcaceae</taxon>
        <taxon>Macrococcoides</taxon>
    </lineage>
</organism>
<dbReference type="PANTHER" id="PTHR43281:SF1">
    <property type="entry name" value="FARNESYL DIPHOSPHATE SYNTHASE"/>
    <property type="match status" value="1"/>
</dbReference>
<sequence length="290" mass="32453">MLRKLRMNKQFLQDIEEVISGLYSAKDGRLFDSMHYSLSAGGKRIRPLFVLTTIDSLGGNAVDGLSFGVALEMIHTYSLIHDDLPAMDNDDYRRGKLTNHKHFDEATAILAGDALLTDSFRMITESKFDADIKLPLISLLSEAAGSKGMVYGQMLDMEGEHQALELNQMEQVHSYKTGELIRAAFVAAGIIMKLTDEKIQLLDQIGRNVGLMFQIQDDILDVEGSFEEIGKPVGSDVENDKSTYVSLLGLEQSKALLKEKFDHTEKLVQALRPINDGLLQLIRFIMERNK</sequence>
<comment type="cofactor">
    <cofactor evidence="1">
        <name>Mg(2+)</name>
        <dbReference type="ChEBI" id="CHEBI:18420"/>
    </cofactor>
</comment>
<evidence type="ECO:0000256" key="12">
    <source>
        <dbReference type="RuleBase" id="RU004466"/>
    </source>
</evidence>
<comment type="similarity">
    <text evidence="2 12">Belongs to the FPP/GGPP synthase family.</text>
</comment>